<dbReference type="EMBL" id="JXNU01000003">
    <property type="protein sequence ID" value="KKF35285.1"/>
    <property type="molecule type" value="Genomic_DNA"/>
</dbReference>
<dbReference type="PATRIC" id="fig|65700.7.peg.1876"/>
<dbReference type="Proteomes" id="UP000033924">
    <property type="component" value="Unassembled WGS sequence"/>
</dbReference>
<proteinExistence type="predicted"/>
<protein>
    <submittedName>
        <fullName evidence="2">Uncharacterized protein</fullName>
    </submittedName>
</protein>
<evidence type="ECO:0000313" key="4">
    <source>
        <dbReference type="Proteomes" id="UP000264980"/>
    </source>
</evidence>
<gene>
    <name evidence="1" type="ORF">AV903_12060</name>
    <name evidence="2" type="ORF">SY86_07380</name>
</gene>
<organism evidence="2 3">
    <name type="scientific">Erwinia tracheiphila</name>
    <dbReference type="NCBI Taxonomy" id="65700"/>
    <lineage>
        <taxon>Bacteria</taxon>
        <taxon>Pseudomonadati</taxon>
        <taxon>Pseudomonadota</taxon>
        <taxon>Gammaproteobacteria</taxon>
        <taxon>Enterobacterales</taxon>
        <taxon>Erwiniaceae</taxon>
        <taxon>Erwinia</taxon>
    </lineage>
</organism>
<reference evidence="1 4" key="2">
    <citation type="submission" date="2016-01" db="EMBL/GenBank/DDBJ databases">
        <authorList>
            <person name="Oliw E.H."/>
        </authorList>
    </citation>
    <scope>NUCLEOTIDE SEQUENCE [LARGE SCALE GENOMIC DNA]</scope>
    <source>
        <strain evidence="1 4">MDcuke</strain>
    </source>
</reference>
<accession>A0A0M2K7B6</accession>
<dbReference type="AlphaFoldDB" id="A0A0M2K7B6"/>
<dbReference type="EMBL" id="CP013970">
    <property type="protein sequence ID" value="AXF76604.1"/>
    <property type="molecule type" value="Genomic_DNA"/>
</dbReference>
<reference evidence="2 3" key="1">
    <citation type="submission" date="2015-01" db="EMBL/GenBank/DDBJ databases">
        <title>Erwinia tracheiphila.</title>
        <authorList>
            <person name="Shapiro L.R."/>
        </authorList>
    </citation>
    <scope>NUCLEOTIDE SEQUENCE [LARGE SCALE GENOMIC DNA]</scope>
    <source>
        <strain evidence="2 3">BuffGH</strain>
    </source>
</reference>
<dbReference type="Proteomes" id="UP000264980">
    <property type="component" value="Chromosome"/>
</dbReference>
<sequence length="75" mass="8260">MDALRSQAIIKIPCGIFQASGDFLCYAFRVGGCVWISILSIRTSVRCETCRDELLIALPVMEVIGLLVAPVKFKI</sequence>
<dbReference type="RefSeq" id="WP_016190067.1">
    <property type="nucleotide sequence ID" value="NZ_CP013970.1"/>
</dbReference>
<evidence type="ECO:0000313" key="1">
    <source>
        <dbReference type="EMBL" id="AXF76604.1"/>
    </source>
</evidence>
<evidence type="ECO:0000313" key="2">
    <source>
        <dbReference type="EMBL" id="KKF35285.1"/>
    </source>
</evidence>
<keyword evidence="3" id="KW-1185">Reference proteome</keyword>
<name>A0A0M2K7B6_9GAMM</name>
<evidence type="ECO:0000313" key="3">
    <source>
        <dbReference type="Proteomes" id="UP000033924"/>
    </source>
</evidence>